<comment type="caution">
    <text evidence="10">The sequence shown here is derived from an EMBL/GenBank/DDBJ whole genome shotgun (WGS) entry which is preliminary data.</text>
</comment>
<dbReference type="EMBL" id="VIWP01000014">
    <property type="protein sequence ID" value="TWF46489.1"/>
    <property type="molecule type" value="Genomic_DNA"/>
</dbReference>
<comment type="similarity">
    <text evidence="8">Belongs to the binding-protein-dependent transport system permease family. LivHM subfamily.</text>
</comment>
<keyword evidence="3" id="KW-1003">Cell membrane</keyword>
<dbReference type="GO" id="GO:0005886">
    <property type="term" value="C:plasma membrane"/>
    <property type="evidence" value="ECO:0007669"/>
    <property type="project" value="UniProtKB-SubCell"/>
</dbReference>
<dbReference type="CDD" id="cd06582">
    <property type="entry name" value="TM_PBP1_LivH_like"/>
    <property type="match status" value="1"/>
</dbReference>
<dbReference type="InterPro" id="IPR052157">
    <property type="entry name" value="BCAA_transport_permease"/>
</dbReference>
<keyword evidence="4 9" id="KW-0812">Transmembrane</keyword>
<proteinExistence type="inferred from homology"/>
<keyword evidence="6 9" id="KW-1133">Transmembrane helix</keyword>
<evidence type="ECO:0000256" key="7">
    <source>
        <dbReference type="ARBA" id="ARBA00023136"/>
    </source>
</evidence>
<gene>
    <name evidence="10" type="ORF">FHW37_11458</name>
</gene>
<dbReference type="GO" id="GO:0006865">
    <property type="term" value="P:amino acid transport"/>
    <property type="evidence" value="ECO:0007669"/>
    <property type="project" value="UniProtKB-KW"/>
</dbReference>
<feature type="transmembrane region" description="Helical" evidence="9">
    <location>
        <begin position="12"/>
        <end position="35"/>
    </location>
</feature>
<sequence>MLELLPQQLVNGLALGSSYALIALGLTLVFGVLQIPNFPHGELYMLGASFTYVLVAYGMNFWVAVPIASLAVVIVGILLDQVGYRRIDTGGNLSLMISALAMSTVLQQVATLIWGAEPHTTLSPLPGVLRTAYFSIGYYQMLIFAATIACWLFVWVVLHRSRLGLAIRAMSQNKMAAQLMGIDLIWIRIATFAIGALIGGFAGSLLGASFPIYPTMGLNPVLKAFVILVIGGVGNLWGAIVGGFVLGILEILVSAYISSQLQDIGTFAVLVIVLIVRPNGLFGRAEVLR</sequence>
<feature type="transmembrane region" description="Helical" evidence="9">
    <location>
        <begin position="136"/>
        <end position="158"/>
    </location>
</feature>
<evidence type="ECO:0000256" key="9">
    <source>
        <dbReference type="SAM" id="Phobius"/>
    </source>
</evidence>
<feature type="transmembrane region" description="Helical" evidence="9">
    <location>
        <begin position="55"/>
        <end position="79"/>
    </location>
</feature>
<protein>
    <submittedName>
        <fullName evidence="10">Amino acid/amide ABC transporter membrane protein 1 (HAAT family)</fullName>
    </submittedName>
</protein>
<keyword evidence="11" id="KW-1185">Reference proteome</keyword>
<dbReference type="Pfam" id="PF02653">
    <property type="entry name" value="BPD_transp_2"/>
    <property type="match status" value="1"/>
</dbReference>
<accession>A0A561Q824</accession>
<evidence type="ECO:0000256" key="4">
    <source>
        <dbReference type="ARBA" id="ARBA00022692"/>
    </source>
</evidence>
<dbReference type="PANTHER" id="PTHR11795">
    <property type="entry name" value="BRANCHED-CHAIN AMINO ACID TRANSPORT SYSTEM PERMEASE PROTEIN LIVH"/>
    <property type="match status" value="1"/>
</dbReference>
<comment type="subcellular location">
    <subcellularLocation>
        <location evidence="1">Cell membrane</location>
        <topology evidence="1">Multi-pass membrane protein</topology>
    </subcellularLocation>
</comment>
<keyword evidence="5" id="KW-0029">Amino-acid transport</keyword>
<keyword evidence="2" id="KW-0813">Transport</keyword>
<feature type="transmembrane region" description="Helical" evidence="9">
    <location>
        <begin position="91"/>
        <end position="116"/>
    </location>
</feature>
<dbReference type="GO" id="GO:0022857">
    <property type="term" value="F:transmembrane transporter activity"/>
    <property type="evidence" value="ECO:0007669"/>
    <property type="project" value="InterPro"/>
</dbReference>
<dbReference type="InterPro" id="IPR001851">
    <property type="entry name" value="ABC_transp_permease"/>
</dbReference>
<dbReference type="AlphaFoldDB" id="A0A561Q824"/>
<feature type="transmembrane region" description="Helical" evidence="9">
    <location>
        <begin position="264"/>
        <end position="282"/>
    </location>
</feature>
<evidence type="ECO:0000313" key="11">
    <source>
        <dbReference type="Proteomes" id="UP000320653"/>
    </source>
</evidence>
<dbReference type="PANTHER" id="PTHR11795:SF445">
    <property type="entry name" value="AMINO ACID ABC TRANSPORTER PERMEASE PROTEIN"/>
    <property type="match status" value="1"/>
</dbReference>
<feature type="transmembrane region" description="Helical" evidence="9">
    <location>
        <begin position="179"/>
        <end position="205"/>
    </location>
</feature>
<dbReference type="OrthoDB" id="9807115at2"/>
<evidence type="ECO:0000256" key="5">
    <source>
        <dbReference type="ARBA" id="ARBA00022970"/>
    </source>
</evidence>
<dbReference type="Proteomes" id="UP000320653">
    <property type="component" value="Unassembled WGS sequence"/>
</dbReference>
<evidence type="ECO:0000256" key="8">
    <source>
        <dbReference type="ARBA" id="ARBA00037998"/>
    </source>
</evidence>
<organism evidence="10 11">
    <name type="scientific">Neorhizobium alkalisoli</name>
    <dbReference type="NCBI Taxonomy" id="528178"/>
    <lineage>
        <taxon>Bacteria</taxon>
        <taxon>Pseudomonadati</taxon>
        <taxon>Pseudomonadota</taxon>
        <taxon>Alphaproteobacteria</taxon>
        <taxon>Hyphomicrobiales</taxon>
        <taxon>Rhizobiaceae</taxon>
        <taxon>Rhizobium/Agrobacterium group</taxon>
        <taxon>Neorhizobium</taxon>
    </lineage>
</organism>
<evidence type="ECO:0000313" key="10">
    <source>
        <dbReference type="EMBL" id="TWF46489.1"/>
    </source>
</evidence>
<evidence type="ECO:0000256" key="6">
    <source>
        <dbReference type="ARBA" id="ARBA00022989"/>
    </source>
</evidence>
<dbReference type="RefSeq" id="WP_145643151.1">
    <property type="nucleotide sequence ID" value="NZ_VIWP01000014.1"/>
</dbReference>
<evidence type="ECO:0000256" key="3">
    <source>
        <dbReference type="ARBA" id="ARBA00022475"/>
    </source>
</evidence>
<reference evidence="10 11" key="1">
    <citation type="submission" date="2019-06" db="EMBL/GenBank/DDBJ databases">
        <title>Sorghum-associated microbial communities from plants grown in Nebraska, USA.</title>
        <authorList>
            <person name="Schachtman D."/>
        </authorList>
    </citation>
    <scope>NUCLEOTIDE SEQUENCE [LARGE SCALE GENOMIC DNA]</scope>
    <source>
        <strain evidence="10 11">1225</strain>
    </source>
</reference>
<feature type="transmembrane region" description="Helical" evidence="9">
    <location>
        <begin position="225"/>
        <end position="252"/>
    </location>
</feature>
<name>A0A561Q824_9HYPH</name>
<evidence type="ECO:0000256" key="1">
    <source>
        <dbReference type="ARBA" id="ARBA00004651"/>
    </source>
</evidence>
<keyword evidence="7 9" id="KW-0472">Membrane</keyword>
<evidence type="ECO:0000256" key="2">
    <source>
        <dbReference type="ARBA" id="ARBA00022448"/>
    </source>
</evidence>